<reference evidence="1" key="3">
    <citation type="journal article" date="2017" name="Nature">
        <title>Genome sequence of the progenitor of the wheat D genome Aegilops tauschii.</title>
        <authorList>
            <person name="Luo M.C."/>
            <person name="Gu Y.Q."/>
            <person name="Puiu D."/>
            <person name="Wang H."/>
            <person name="Twardziok S.O."/>
            <person name="Deal K.R."/>
            <person name="Huo N."/>
            <person name="Zhu T."/>
            <person name="Wang L."/>
            <person name="Wang Y."/>
            <person name="McGuire P.E."/>
            <person name="Liu S."/>
            <person name="Long H."/>
            <person name="Ramasamy R.K."/>
            <person name="Rodriguez J.C."/>
            <person name="Van S.L."/>
            <person name="Yuan L."/>
            <person name="Wang Z."/>
            <person name="Xia Z."/>
            <person name="Xiao L."/>
            <person name="Anderson O.D."/>
            <person name="Ouyang S."/>
            <person name="Liang Y."/>
            <person name="Zimin A.V."/>
            <person name="Pertea G."/>
            <person name="Qi P."/>
            <person name="Bennetzen J.L."/>
            <person name="Dai X."/>
            <person name="Dawson M.W."/>
            <person name="Muller H.G."/>
            <person name="Kugler K."/>
            <person name="Rivarola-Duarte L."/>
            <person name="Spannagl M."/>
            <person name="Mayer K.F.X."/>
            <person name="Lu F.H."/>
            <person name="Bevan M.W."/>
            <person name="Leroy P."/>
            <person name="Li P."/>
            <person name="You F.M."/>
            <person name="Sun Q."/>
            <person name="Liu Z."/>
            <person name="Lyons E."/>
            <person name="Wicker T."/>
            <person name="Salzberg S.L."/>
            <person name="Devos K.M."/>
            <person name="Dvorak J."/>
        </authorList>
    </citation>
    <scope>NUCLEOTIDE SEQUENCE [LARGE SCALE GENOMIC DNA]</scope>
    <source>
        <strain evidence="1">cv. AL8/78</strain>
    </source>
</reference>
<reference evidence="1" key="4">
    <citation type="submission" date="2019-03" db="UniProtKB">
        <authorList>
            <consortium name="EnsemblPlants"/>
        </authorList>
    </citation>
    <scope>IDENTIFICATION</scope>
</reference>
<protein>
    <submittedName>
        <fullName evidence="1">Uncharacterized protein</fullName>
    </submittedName>
</protein>
<proteinExistence type="predicted"/>
<dbReference type="Gramene" id="AET2Gv20192700.4">
    <property type="protein sequence ID" value="AET2Gv20192700.4"/>
    <property type="gene ID" value="AET2Gv20192700"/>
</dbReference>
<reference evidence="2" key="1">
    <citation type="journal article" date="2014" name="Science">
        <title>Ancient hybridizations among the ancestral genomes of bread wheat.</title>
        <authorList>
            <consortium name="International Wheat Genome Sequencing Consortium,"/>
            <person name="Marcussen T."/>
            <person name="Sandve S.R."/>
            <person name="Heier L."/>
            <person name="Spannagl M."/>
            <person name="Pfeifer M."/>
            <person name="Jakobsen K.S."/>
            <person name="Wulff B.B."/>
            <person name="Steuernagel B."/>
            <person name="Mayer K.F."/>
            <person name="Olsen O.A."/>
        </authorList>
    </citation>
    <scope>NUCLEOTIDE SEQUENCE [LARGE SCALE GENOMIC DNA]</scope>
    <source>
        <strain evidence="2">cv. AL8/78</strain>
    </source>
</reference>
<dbReference type="Proteomes" id="UP000015105">
    <property type="component" value="Chromosome 2D"/>
</dbReference>
<dbReference type="EnsemblPlants" id="AET2Gv20192700.4">
    <property type="protein sequence ID" value="AET2Gv20192700.4"/>
    <property type="gene ID" value="AET2Gv20192700"/>
</dbReference>
<name>A0A453AM22_AEGTS</name>
<dbReference type="AlphaFoldDB" id="A0A453AM22"/>
<accession>A0A453AM22</accession>
<reference evidence="2" key="2">
    <citation type="journal article" date="2017" name="Nat. Plants">
        <title>The Aegilops tauschii genome reveals multiple impacts of transposons.</title>
        <authorList>
            <person name="Zhao G."/>
            <person name="Zou C."/>
            <person name="Li K."/>
            <person name="Wang K."/>
            <person name="Li T."/>
            <person name="Gao L."/>
            <person name="Zhang X."/>
            <person name="Wang H."/>
            <person name="Yang Z."/>
            <person name="Liu X."/>
            <person name="Jiang W."/>
            <person name="Mao L."/>
            <person name="Kong X."/>
            <person name="Jiao Y."/>
            <person name="Jia J."/>
        </authorList>
    </citation>
    <scope>NUCLEOTIDE SEQUENCE [LARGE SCALE GENOMIC DNA]</scope>
    <source>
        <strain evidence="2">cv. AL8/78</strain>
    </source>
</reference>
<sequence length="94" mass="10540">MLISQALHAVLPESLVRTRWSWCVSPWRQVMQLVRSPSADNHLSYMSSNTNRSTLASKTSKKLFGIDIEYRVATAHGLVLHRLVSAGGSFFKPI</sequence>
<reference evidence="1" key="5">
    <citation type="journal article" date="2021" name="G3 (Bethesda)">
        <title>Aegilops tauschii genome assembly Aet v5.0 features greater sequence contiguity and improved annotation.</title>
        <authorList>
            <person name="Wang L."/>
            <person name="Zhu T."/>
            <person name="Rodriguez J.C."/>
            <person name="Deal K.R."/>
            <person name="Dubcovsky J."/>
            <person name="McGuire P.E."/>
            <person name="Lux T."/>
            <person name="Spannagl M."/>
            <person name="Mayer K.F.X."/>
            <person name="Baldrich P."/>
            <person name="Meyers B.C."/>
            <person name="Huo N."/>
            <person name="Gu Y.Q."/>
            <person name="Zhou H."/>
            <person name="Devos K.M."/>
            <person name="Bennetzen J.L."/>
            <person name="Unver T."/>
            <person name="Budak H."/>
            <person name="Gulick P.J."/>
            <person name="Galiba G."/>
            <person name="Kalapos B."/>
            <person name="Nelson D.R."/>
            <person name="Li P."/>
            <person name="You F.M."/>
            <person name="Luo M.C."/>
            <person name="Dvorak J."/>
        </authorList>
    </citation>
    <scope>NUCLEOTIDE SEQUENCE [LARGE SCALE GENOMIC DNA]</scope>
    <source>
        <strain evidence="1">cv. AL8/78</strain>
    </source>
</reference>
<keyword evidence="2" id="KW-1185">Reference proteome</keyword>
<evidence type="ECO:0000313" key="2">
    <source>
        <dbReference type="Proteomes" id="UP000015105"/>
    </source>
</evidence>
<organism evidence="1 2">
    <name type="scientific">Aegilops tauschii subsp. strangulata</name>
    <name type="common">Goatgrass</name>
    <dbReference type="NCBI Taxonomy" id="200361"/>
    <lineage>
        <taxon>Eukaryota</taxon>
        <taxon>Viridiplantae</taxon>
        <taxon>Streptophyta</taxon>
        <taxon>Embryophyta</taxon>
        <taxon>Tracheophyta</taxon>
        <taxon>Spermatophyta</taxon>
        <taxon>Magnoliopsida</taxon>
        <taxon>Liliopsida</taxon>
        <taxon>Poales</taxon>
        <taxon>Poaceae</taxon>
        <taxon>BOP clade</taxon>
        <taxon>Pooideae</taxon>
        <taxon>Triticodae</taxon>
        <taxon>Triticeae</taxon>
        <taxon>Triticinae</taxon>
        <taxon>Aegilops</taxon>
    </lineage>
</organism>
<evidence type="ECO:0000313" key="1">
    <source>
        <dbReference type="EnsemblPlants" id="AET2Gv20192700.4"/>
    </source>
</evidence>